<evidence type="ECO:0000313" key="1">
    <source>
        <dbReference type="EMBL" id="KRG47334.1"/>
    </source>
</evidence>
<dbReference type="STRING" id="676599.ARC20_03115"/>
<evidence type="ECO:0000313" key="2">
    <source>
        <dbReference type="Proteomes" id="UP000051802"/>
    </source>
</evidence>
<accession>A0A0R0AQ10</accession>
<reference evidence="1 2" key="1">
    <citation type="submission" date="2015-10" db="EMBL/GenBank/DDBJ databases">
        <title>Genome sequencing and analysis of members of genus Stenotrophomonas.</title>
        <authorList>
            <person name="Patil P.P."/>
            <person name="Midha S."/>
            <person name="Patil P.B."/>
        </authorList>
    </citation>
    <scope>NUCLEOTIDE SEQUENCE [LARGE SCALE GENOMIC DNA]</scope>
    <source>
        <strain evidence="1 2">JCM 16536</strain>
    </source>
</reference>
<gene>
    <name evidence="1" type="ORF">ARC20_03115</name>
</gene>
<dbReference type="EMBL" id="LLXU01000035">
    <property type="protein sequence ID" value="KRG47334.1"/>
    <property type="molecule type" value="Genomic_DNA"/>
</dbReference>
<dbReference type="AlphaFoldDB" id="A0A0R0AQ10"/>
<organism evidence="1 2">
    <name type="scientific">Stenotrophomonas panacihumi</name>
    <dbReference type="NCBI Taxonomy" id="676599"/>
    <lineage>
        <taxon>Bacteria</taxon>
        <taxon>Pseudomonadati</taxon>
        <taxon>Pseudomonadota</taxon>
        <taxon>Gammaproteobacteria</taxon>
        <taxon>Lysobacterales</taxon>
        <taxon>Lysobacteraceae</taxon>
        <taxon>Stenotrophomonas</taxon>
    </lineage>
</organism>
<name>A0A0R0AQ10_9GAMM</name>
<dbReference type="OrthoDB" id="5996960at2"/>
<dbReference type="Proteomes" id="UP000051802">
    <property type="component" value="Unassembled WGS sequence"/>
</dbReference>
<comment type="caution">
    <text evidence="1">The sequence shown here is derived from an EMBL/GenBank/DDBJ whole genome shotgun (WGS) entry which is preliminary data.</text>
</comment>
<sequence>MITMQGLGTTTELVAPNIAVKWNPTAATAEQLGTVDFAIEKIVTRDGSDPLFVVSRDFVSVISAQIADLLAGDYTVTNPATGEQTVEPGWKLMAMIKAVVDHRLQLAGTEEALPQVAED</sequence>
<proteinExistence type="predicted"/>
<keyword evidence="2" id="KW-1185">Reference proteome</keyword>
<protein>
    <submittedName>
        <fullName evidence="1">Uncharacterized protein</fullName>
    </submittedName>
</protein>
<dbReference type="RefSeq" id="WP_057643335.1">
    <property type="nucleotide sequence ID" value="NZ_LLXU01000035.1"/>
</dbReference>